<evidence type="ECO:0000313" key="2">
    <source>
        <dbReference type="EMBL" id="ADF60486.1"/>
    </source>
</evidence>
<dbReference type="InterPro" id="IPR024510">
    <property type="entry name" value="DUF2589"/>
</dbReference>
<dbReference type="OrthoDB" id="1043330at2"/>
<keyword evidence="3" id="KW-1185">Reference proteome</keyword>
<organism evidence="2 3">
    <name type="scientific">Enterobacter cloacae subsp. cloacae (strain ATCC 13047 / DSM 30054 / NBRC 13535 / NCTC 10005 / WDCM 00083 / NCDC 279-56)</name>
    <dbReference type="NCBI Taxonomy" id="716541"/>
    <lineage>
        <taxon>Bacteria</taxon>
        <taxon>Pseudomonadati</taxon>
        <taxon>Pseudomonadota</taxon>
        <taxon>Gammaproteobacteria</taxon>
        <taxon>Enterobacterales</taxon>
        <taxon>Enterobacteriaceae</taxon>
        <taxon>Enterobacter</taxon>
        <taxon>Enterobacter cloacae complex</taxon>
    </lineage>
</organism>
<evidence type="ECO:0008006" key="4">
    <source>
        <dbReference type="Google" id="ProtNLM"/>
    </source>
</evidence>
<protein>
    <recommendedName>
        <fullName evidence="4">DUF2589 domain-containing protein</fullName>
    </recommendedName>
</protein>
<reference evidence="2 3" key="1">
    <citation type="journal article" date="2010" name="J. Bacteriol.">
        <title>Complete genome sequence of Enterobacter cloacae subsp. cloacae type strain ATCC 13047.</title>
        <authorList>
            <person name="Ren Y."/>
            <person name="Ren Y."/>
            <person name="Zhou Z."/>
            <person name="Guo X."/>
            <person name="Li Y."/>
            <person name="Feng L."/>
            <person name="Wang L."/>
        </authorList>
    </citation>
    <scope>NUCLEOTIDE SEQUENCE [LARGE SCALE GENOMIC DNA]</scope>
    <source>
        <strain evidence="3">ATCC 13047 / DSM 30054 / NBRC 13535 / NCTC 10005 / WDCM 00083 / NCDC 279-56</strain>
    </source>
</reference>
<dbReference type="HOGENOM" id="CLU_084169_0_0_6"/>
<dbReference type="EnsemblBacteria" id="ADF60486">
    <property type="protein sequence ID" value="ADF60486"/>
    <property type="gene ID" value="ECL_00923"/>
</dbReference>
<feature type="compositionally biased region" description="Basic and acidic residues" evidence="1">
    <location>
        <begin position="143"/>
        <end position="155"/>
    </location>
</feature>
<dbReference type="eggNOG" id="ENOG502Z835">
    <property type="taxonomic scope" value="Bacteria"/>
</dbReference>
<accession>A0A0H3CH57</accession>
<sequence length="225" mass="23564">MPDANVDAGFIGSVISSLPLDSMISAPLQAMIKAQTQAAKSYTDFLLSVCIKDGKAVSVQFDYEETLVDEKGVTTGTQTKVMRIPLLAAVVHPIICIEEGTIDFELEIHQSAASNESSSQEGSLEGKIGWGPFSVSVKGSVSHKSEQTRSTDTRAKYSIHTSVKRQPMPEALSRVVDYLTNAATKPAQRAGDQPAELPATNSSGLITPAPAPAPAPAAPAQGGNG</sequence>
<dbReference type="Proteomes" id="UP000002363">
    <property type="component" value="Chromosome"/>
</dbReference>
<proteinExistence type="predicted"/>
<evidence type="ECO:0000313" key="3">
    <source>
        <dbReference type="Proteomes" id="UP000002363"/>
    </source>
</evidence>
<dbReference type="PATRIC" id="fig|716541.4.peg.1183"/>
<dbReference type="RefSeq" id="WP_013095607.1">
    <property type="nucleotide sequence ID" value="NC_014121.1"/>
</dbReference>
<feature type="region of interest" description="Disordered" evidence="1">
    <location>
        <begin position="183"/>
        <end position="225"/>
    </location>
</feature>
<dbReference type="AlphaFoldDB" id="A0A0H3CH57"/>
<dbReference type="STRING" id="716541.ECL_00923"/>
<dbReference type="EMBL" id="CP001918">
    <property type="protein sequence ID" value="ADF60486.1"/>
    <property type="molecule type" value="Genomic_DNA"/>
</dbReference>
<name>A0A0H3CH57_ENTCC</name>
<dbReference type="KEGG" id="enc:ECL_00923"/>
<evidence type="ECO:0000256" key="1">
    <source>
        <dbReference type="SAM" id="MobiDB-lite"/>
    </source>
</evidence>
<gene>
    <name evidence="2" type="ordered locus">ECL_00923</name>
</gene>
<feature type="region of interest" description="Disordered" evidence="1">
    <location>
        <begin position="139"/>
        <end position="166"/>
    </location>
</feature>
<dbReference type="Pfam" id="PF11655">
    <property type="entry name" value="DUF2589"/>
    <property type="match status" value="1"/>
</dbReference>